<accession>A0A4Q0PC51</accession>
<organism evidence="2 3">
    <name type="scientific">Leeuwenhoekiella aequorea</name>
    <dbReference type="NCBI Taxonomy" id="283736"/>
    <lineage>
        <taxon>Bacteria</taxon>
        <taxon>Pseudomonadati</taxon>
        <taxon>Bacteroidota</taxon>
        <taxon>Flavobacteriia</taxon>
        <taxon>Flavobacteriales</taxon>
        <taxon>Flavobacteriaceae</taxon>
        <taxon>Leeuwenhoekiella</taxon>
    </lineage>
</organism>
<dbReference type="PANTHER" id="PTHR34985">
    <property type="entry name" value="SLR0554 PROTEIN"/>
    <property type="match status" value="1"/>
</dbReference>
<comment type="caution">
    <text evidence="2">The sequence shown here is derived from an EMBL/GenBank/DDBJ whole genome shotgun (WGS) entry which is preliminary data.</text>
</comment>
<sequence length="394" mass="45927">MKANSFYGIEDPKSKTIYHLAAEHIFSRYELKYNTIAHEYEIRLKEGSQWKSLNLESLLIELESNQINISIRKLEILIKSDMVESYDPIDNYFRGLPKYDHSDHISKFASYVPVIDFKSFEYHMRKWLVRAVRCALEPNYVNKQCFVLVHPGQNSGKSSWCRALCPKPLRNYFTEELGYGKDANIQLTRNFLIALDDFDGEDSKTLGNRKAMMSKMSINERLPYDKRNSKLPRICSFLGSTNVLTFLKDPTGSVRWLSFMMNGKIDFSFKEEVDINMVWSQAYHLAYNDPDFNEELTFKDIQENEIRNAQYRELTPEEEIVTKYFVPGDDFSEFKTSTEVVISLNGLNTKLNTVSMGKALTSQGFPRVKHPQRQIYGYLIKPLFKVSPFEIEND</sequence>
<dbReference type="OrthoDB" id="9801888at2"/>
<feature type="domain" description="Virulence-associated protein E-like" evidence="1">
    <location>
        <begin position="98"/>
        <end position="290"/>
    </location>
</feature>
<name>A0A4Q0PC51_9FLAO</name>
<dbReference type="Proteomes" id="UP000289238">
    <property type="component" value="Unassembled WGS sequence"/>
</dbReference>
<evidence type="ECO:0000313" key="2">
    <source>
        <dbReference type="EMBL" id="RXG24305.1"/>
    </source>
</evidence>
<dbReference type="InterPro" id="IPR007936">
    <property type="entry name" value="VapE-like_dom"/>
</dbReference>
<dbReference type="RefSeq" id="WP_128756055.1">
    <property type="nucleotide sequence ID" value="NZ_QOVM01000001.1"/>
</dbReference>
<evidence type="ECO:0000259" key="1">
    <source>
        <dbReference type="Pfam" id="PF05272"/>
    </source>
</evidence>
<dbReference type="EMBL" id="QOVM01000001">
    <property type="protein sequence ID" value="RXG24305.1"/>
    <property type="molecule type" value="Genomic_DNA"/>
</dbReference>
<evidence type="ECO:0000313" key="3">
    <source>
        <dbReference type="Proteomes" id="UP000289238"/>
    </source>
</evidence>
<proteinExistence type="predicted"/>
<dbReference type="PANTHER" id="PTHR34985:SF1">
    <property type="entry name" value="SLR0554 PROTEIN"/>
    <property type="match status" value="1"/>
</dbReference>
<reference evidence="2 3" key="1">
    <citation type="submission" date="2018-07" db="EMBL/GenBank/DDBJ databases">
        <title>Leeuwenhoekiella genomics.</title>
        <authorList>
            <person name="Tahon G."/>
            <person name="Willems A."/>
        </authorList>
    </citation>
    <scope>NUCLEOTIDE SEQUENCE [LARGE SCALE GENOMIC DNA]</scope>
    <source>
        <strain evidence="2 3">LMG 22550</strain>
    </source>
</reference>
<protein>
    <submittedName>
        <fullName evidence="2">Virulence-associated protein E</fullName>
    </submittedName>
</protein>
<gene>
    <name evidence="2" type="ORF">DSM00_91</name>
</gene>
<dbReference type="AlphaFoldDB" id="A0A4Q0PC51"/>
<keyword evidence="3" id="KW-1185">Reference proteome</keyword>
<dbReference type="Pfam" id="PF05272">
    <property type="entry name" value="VapE-like_dom"/>
    <property type="match status" value="1"/>
</dbReference>